<evidence type="ECO:0000256" key="1">
    <source>
        <dbReference type="SAM" id="MobiDB-lite"/>
    </source>
</evidence>
<dbReference type="AlphaFoldDB" id="A0A1M4Z915"/>
<dbReference type="EMBL" id="FQUC01000004">
    <property type="protein sequence ID" value="SHF14521.1"/>
    <property type="molecule type" value="Genomic_DNA"/>
</dbReference>
<dbReference type="GO" id="GO:0005829">
    <property type="term" value="C:cytosol"/>
    <property type="evidence" value="ECO:0007669"/>
    <property type="project" value="UniProtKB-ARBA"/>
</dbReference>
<evidence type="ECO:0000313" key="4">
    <source>
        <dbReference type="Proteomes" id="UP000184480"/>
    </source>
</evidence>
<keyword evidence="3" id="KW-0238">DNA-binding</keyword>
<dbReference type="InterPro" id="IPR011129">
    <property type="entry name" value="CSD"/>
</dbReference>
<dbReference type="InterPro" id="IPR050181">
    <property type="entry name" value="Cold_shock_domain"/>
</dbReference>
<protein>
    <submittedName>
        <fullName evidence="3">Cold-shock DNA-binding protein family</fullName>
    </submittedName>
</protein>
<feature type="domain" description="CSD" evidence="2">
    <location>
        <begin position="83"/>
        <end position="144"/>
    </location>
</feature>
<evidence type="ECO:0000313" key="3">
    <source>
        <dbReference type="EMBL" id="SHF14521.1"/>
    </source>
</evidence>
<dbReference type="GO" id="GO:0003677">
    <property type="term" value="F:DNA binding"/>
    <property type="evidence" value="ECO:0007669"/>
    <property type="project" value="UniProtKB-KW"/>
</dbReference>
<evidence type="ECO:0000259" key="2">
    <source>
        <dbReference type="PROSITE" id="PS51857"/>
    </source>
</evidence>
<sequence>MAKSSSFNKREIEKNKQQKRKEKQQRKEDKKNNPTDSFEDMIAYVDENGVIMSTPPDPAKKLKVDIEDIAISTPKKEDMEDPILKGRVEYFNPDKGYGFIKHTGSTDKYFFHISSAPASITEGNMVTFELERGQKGMNAVNITLANKDNQ</sequence>
<dbReference type="RefSeq" id="WP_062181374.1">
    <property type="nucleotide sequence ID" value="NZ_BBXL01000013.1"/>
</dbReference>
<accession>A0A1M4Z915</accession>
<dbReference type="PROSITE" id="PS51857">
    <property type="entry name" value="CSD_2"/>
    <property type="match status" value="1"/>
</dbReference>
<dbReference type="InterPro" id="IPR002059">
    <property type="entry name" value="CSP_DNA-bd"/>
</dbReference>
<dbReference type="InterPro" id="IPR012340">
    <property type="entry name" value="NA-bd_OB-fold"/>
</dbReference>
<dbReference type="SUPFAM" id="SSF50249">
    <property type="entry name" value="Nucleic acid-binding proteins"/>
    <property type="match status" value="1"/>
</dbReference>
<dbReference type="CDD" id="cd04458">
    <property type="entry name" value="CSP_CDS"/>
    <property type="match status" value="1"/>
</dbReference>
<gene>
    <name evidence="3" type="ORF">SAMN05444362_10418</name>
</gene>
<proteinExistence type="predicted"/>
<reference evidence="4" key="1">
    <citation type="submission" date="2016-11" db="EMBL/GenBank/DDBJ databases">
        <authorList>
            <person name="Varghese N."/>
            <person name="Submissions S."/>
        </authorList>
    </citation>
    <scope>NUCLEOTIDE SEQUENCE [LARGE SCALE GENOMIC DNA]</scope>
    <source>
        <strain evidence="4">DSM 27370</strain>
    </source>
</reference>
<keyword evidence="4" id="KW-1185">Reference proteome</keyword>
<dbReference type="OrthoDB" id="1493235at2"/>
<feature type="region of interest" description="Disordered" evidence="1">
    <location>
        <begin position="1"/>
        <end position="39"/>
    </location>
</feature>
<dbReference type="SMART" id="SM00357">
    <property type="entry name" value="CSP"/>
    <property type="match status" value="1"/>
</dbReference>
<dbReference type="Proteomes" id="UP000184480">
    <property type="component" value="Unassembled WGS sequence"/>
</dbReference>
<dbReference type="STRING" id="1346286.SAMN05444362_10418"/>
<dbReference type="PRINTS" id="PR00050">
    <property type="entry name" value="COLDSHOCK"/>
</dbReference>
<dbReference type="PANTHER" id="PTHR11544">
    <property type="entry name" value="COLD SHOCK DOMAIN CONTAINING PROTEINS"/>
    <property type="match status" value="1"/>
</dbReference>
<name>A0A1M4Z915_9BACT</name>
<dbReference type="Gene3D" id="2.40.50.140">
    <property type="entry name" value="Nucleic acid-binding proteins"/>
    <property type="match status" value="1"/>
</dbReference>
<organism evidence="3 4">
    <name type="scientific">Dysgonomonas macrotermitis</name>
    <dbReference type="NCBI Taxonomy" id="1346286"/>
    <lineage>
        <taxon>Bacteria</taxon>
        <taxon>Pseudomonadati</taxon>
        <taxon>Bacteroidota</taxon>
        <taxon>Bacteroidia</taxon>
        <taxon>Bacteroidales</taxon>
        <taxon>Dysgonomonadaceae</taxon>
        <taxon>Dysgonomonas</taxon>
    </lineage>
</organism>
<dbReference type="Pfam" id="PF00313">
    <property type="entry name" value="CSD"/>
    <property type="match status" value="1"/>
</dbReference>